<dbReference type="Proteomes" id="UP000499080">
    <property type="component" value="Unassembled WGS sequence"/>
</dbReference>
<gene>
    <name evidence="1" type="ORF">AVEN_232561_1</name>
</gene>
<evidence type="ECO:0000313" key="1">
    <source>
        <dbReference type="EMBL" id="GBN57488.1"/>
    </source>
</evidence>
<dbReference type="AlphaFoldDB" id="A0A4Y2Q037"/>
<protein>
    <submittedName>
        <fullName evidence="1">Uncharacterized protein</fullName>
    </submittedName>
</protein>
<keyword evidence="2" id="KW-1185">Reference proteome</keyword>
<dbReference type="EMBL" id="BGPR01012746">
    <property type="protein sequence ID" value="GBN57488.1"/>
    <property type="molecule type" value="Genomic_DNA"/>
</dbReference>
<comment type="caution">
    <text evidence="1">The sequence shown here is derived from an EMBL/GenBank/DDBJ whole genome shotgun (WGS) entry which is preliminary data.</text>
</comment>
<reference evidence="1 2" key="1">
    <citation type="journal article" date="2019" name="Sci. Rep.">
        <title>Orb-weaving spider Araneus ventricosus genome elucidates the spidroin gene catalogue.</title>
        <authorList>
            <person name="Kono N."/>
            <person name="Nakamura H."/>
            <person name="Ohtoshi R."/>
            <person name="Moran D.A.P."/>
            <person name="Shinohara A."/>
            <person name="Yoshida Y."/>
            <person name="Fujiwara M."/>
            <person name="Mori M."/>
            <person name="Tomita M."/>
            <person name="Arakawa K."/>
        </authorList>
    </citation>
    <scope>NUCLEOTIDE SEQUENCE [LARGE SCALE GENOMIC DNA]</scope>
</reference>
<proteinExistence type="predicted"/>
<name>A0A4Y2Q037_ARAVE</name>
<accession>A0A4Y2Q037</accession>
<organism evidence="1 2">
    <name type="scientific">Araneus ventricosus</name>
    <name type="common">Orbweaver spider</name>
    <name type="synonym">Epeira ventricosa</name>
    <dbReference type="NCBI Taxonomy" id="182803"/>
    <lineage>
        <taxon>Eukaryota</taxon>
        <taxon>Metazoa</taxon>
        <taxon>Ecdysozoa</taxon>
        <taxon>Arthropoda</taxon>
        <taxon>Chelicerata</taxon>
        <taxon>Arachnida</taxon>
        <taxon>Araneae</taxon>
        <taxon>Araneomorphae</taxon>
        <taxon>Entelegynae</taxon>
        <taxon>Araneoidea</taxon>
        <taxon>Araneidae</taxon>
        <taxon>Araneus</taxon>
    </lineage>
</organism>
<sequence length="99" mass="11386">MRLGSVFDHPLFGWSNYDGNESPTMFMECRKVDRGYRAILFICFRKAFYEERVLFFSPTLPGGPNCLLFKAIHFPSGKLATSPVRHWSQLTFCKVAGML</sequence>
<evidence type="ECO:0000313" key="2">
    <source>
        <dbReference type="Proteomes" id="UP000499080"/>
    </source>
</evidence>